<keyword evidence="17" id="KW-1185">Reference proteome</keyword>
<evidence type="ECO:0000256" key="2">
    <source>
        <dbReference type="ARBA" id="ARBA00002357"/>
    </source>
</evidence>
<comment type="function">
    <text evidence="12">Proposed to provide activated sulfate for transfer to Nod factor. ATP sulfurylase may be the GTPase, regulating ATP sulfurylase activity.</text>
</comment>
<evidence type="ECO:0000313" key="17">
    <source>
        <dbReference type="Proteomes" id="UP000001596"/>
    </source>
</evidence>
<dbReference type="InterPro" id="IPR027417">
    <property type="entry name" value="P-loop_NTPase"/>
</dbReference>
<sequence>MRQEIRTRLERSHAQQVQKSLLRFMTCGSVDDGKSTLLGRLLYDCNALYDDQLESLRCTNGQITTLPIDFSVLLDGLAAEREQGITIDVAYRYFSTASRRFILADTPGHAQFTRNMATAASVTDLAIILIDARKGLLEQTRRHTTIASFLGIQNFILAVNKMDLVNYDHGIFERTSRSFKVFSEGLGIQNFSAIPVVATDGDNVTTRSERMPWFKGATLIDLLDNVEVPSQGCNKHFRFPVQYVIKSGDFRGFCGKVAAGAAAVGDPVREARSGKLTVISRITVAGCPTGQVTSGQSATISLADDIELARGNILTQLDTPPHATDQLCAMIIWFHEKALLPGRSYLLRTQIDQVAVTVTSLKSRVNIDSGREEAASELRQNEIGMCNLRMQQPICFDEYKKNRETGSFIIIDRMTNETAGAGMIMHSLRRAGNITWQVQEVDREARSLIKNQKPVVLWFTGLSGAGKSTIANLLEKRLHARGQHSYLLDGDNLRHGLNYDLGFKAADRVENIRRVTEVARLMADAGLIVIVSVISPFHAERQAAKDKIGPETFVEIFVDTPLEECVRRDPKGLYIRALTGEIPNFTGIDSPYENPESPDLTITTLALTPEEAAVGIERWLVAHRYITDLSSAKSTS</sequence>
<evidence type="ECO:0000256" key="11">
    <source>
        <dbReference type="ARBA" id="ARBA00023268"/>
    </source>
</evidence>
<dbReference type="InterPro" id="IPR009001">
    <property type="entry name" value="Transl_elong_EF1A/Init_IF2_C"/>
</dbReference>
<dbReference type="NCBIfam" id="TIGR02034">
    <property type="entry name" value="CysN"/>
    <property type="match status" value="1"/>
</dbReference>
<evidence type="ECO:0000256" key="10">
    <source>
        <dbReference type="ARBA" id="ARBA00023134"/>
    </source>
</evidence>
<evidence type="ECO:0000256" key="13">
    <source>
        <dbReference type="ARBA" id="ARBA00049370"/>
    </source>
</evidence>
<dbReference type="Gene3D" id="3.40.50.300">
    <property type="entry name" value="P-loop containing nucleotide triphosphate hydrolases"/>
    <property type="match status" value="2"/>
</dbReference>
<evidence type="ECO:0000256" key="4">
    <source>
        <dbReference type="ARBA" id="ARBA00007237"/>
    </source>
</evidence>
<dbReference type="EC" id="2.7.1.25" evidence="14"/>
<evidence type="ECO:0000256" key="1">
    <source>
        <dbReference type="ARBA" id="ARBA00001823"/>
    </source>
</evidence>
<keyword evidence="14" id="KW-0597">Phosphoprotein</keyword>
<dbReference type="GO" id="GO:0004020">
    <property type="term" value="F:adenylylsulfate kinase activity"/>
    <property type="evidence" value="ECO:0007669"/>
    <property type="project" value="UniProtKB-UniRule"/>
</dbReference>
<dbReference type="InterPro" id="IPR059117">
    <property type="entry name" value="APS_kinase_dom"/>
</dbReference>
<dbReference type="Pfam" id="PF01583">
    <property type="entry name" value="APS_kinase"/>
    <property type="match status" value="1"/>
</dbReference>
<dbReference type="GO" id="GO:0004781">
    <property type="term" value="F:sulfate adenylyltransferase (ATP) activity"/>
    <property type="evidence" value="ECO:0007669"/>
    <property type="project" value="UniProtKB-EC"/>
</dbReference>
<dbReference type="InterPro" id="IPR009000">
    <property type="entry name" value="Transl_B-barrel_sf"/>
</dbReference>
<dbReference type="Gene3D" id="2.40.30.10">
    <property type="entry name" value="Translation factors"/>
    <property type="match status" value="2"/>
</dbReference>
<organism evidence="16 17">
    <name type="scientific">Allorhizobium ampelinum (strain ATCC BAA-846 / DSM 112012 / S4)</name>
    <name type="common">Agrobacterium vitis (strain S4)</name>
    <dbReference type="NCBI Taxonomy" id="311402"/>
    <lineage>
        <taxon>Bacteria</taxon>
        <taxon>Pseudomonadati</taxon>
        <taxon>Pseudomonadota</taxon>
        <taxon>Alphaproteobacteria</taxon>
        <taxon>Hyphomicrobiales</taxon>
        <taxon>Rhizobiaceae</taxon>
        <taxon>Rhizobium/Agrobacterium group</taxon>
        <taxon>Allorhizobium</taxon>
        <taxon>Allorhizobium ampelinum</taxon>
    </lineage>
</organism>
<gene>
    <name evidence="16" type="primary">cysN</name>
    <name evidence="14" type="synonym">cysC</name>
    <name evidence="16" type="ordered locus">Avi_9629</name>
</gene>
<dbReference type="RefSeq" id="WP_012655100.1">
    <property type="nucleotide sequence ID" value="NC_011991.1"/>
</dbReference>
<dbReference type="PANTHER" id="PTHR23115">
    <property type="entry name" value="TRANSLATION FACTOR"/>
    <property type="match status" value="1"/>
</dbReference>
<dbReference type="CDD" id="cd04095">
    <property type="entry name" value="CysN_NoDQ_III"/>
    <property type="match status" value="1"/>
</dbReference>
<dbReference type="InterPro" id="IPR041757">
    <property type="entry name" value="CysN_GTP-bd"/>
</dbReference>
<comment type="subunit">
    <text evidence="5">Sulfate-activating enzymes, NodP and NodQ, may be physically associated.</text>
</comment>
<feature type="domain" description="Tr-type G" evidence="15">
    <location>
        <begin position="19"/>
        <end position="231"/>
    </location>
</feature>
<dbReference type="EMBL" id="CP000635">
    <property type="protein sequence ID" value="ACM39341.1"/>
    <property type="molecule type" value="Genomic_DNA"/>
</dbReference>
<dbReference type="GO" id="GO:0005524">
    <property type="term" value="F:ATP binding"/>
    <property type="evidence" value="ECO:0007669"/>
    <property type="project" value="UniProtKB-UniRule"/>
</dbReference>
<dbReference type="CDD" id="cd02027">
    <property type="entry name" value="APSK"/>
    <property type="match status" value="1"/>
</dbReference>
<dbReference type="Pfam" id="PF00009">
    <property type="entry name" value="GTP_EFTU"/>
    <property type="match status" value="1"/>
</dbReference>
<keyword evidence="11" id="KW-0511">Multifunctional enzyme</keyword>
<dbReference type="SUPFAM" id="SSF50447">
    <property type="entry name" value="Translation proteins"/>
    <property type="match status" value="1"/>
</dbReference>
<comment type="function">
    <text evidence="2">APS kinase catalyzes the synthesis of activated sulfate.</text>
</comment>
<dbReference type="CDD" id="cd04166">
    <property type="entry name" value="CysN_ATPS"/>
    <property type="match status" value="1"/>
</dbReference>
<geneLocation type="plasmid" evidence="16 17">
    <name>pAtS4b</name>
</geneLocation>
<keyword evidence="8 14" id="KW-0547">Nucleotide-binding</keyword>
<dbReference type="HAMAP" id="MF_00065">
    <property type="entry name" value="Adenylyl_sulf_kinase"/>
    <property type="match status" value="1"/>
</dbReference>
<dbReference type="NCBIfam" id="NF003013">
    <property type="entry name" value="PRK03846.1"/>
    <property type="match status" value="1"/>
</dbReference>
<dbReference type="AlphaFoldDB" id="B9K393"/>
<protein>
    <recommendedName>
        <fullName evidence="14">Adenylyl-sulfate kinase</fullName>
        <ecNumber evidence="14">2.7.1.25</ecNumber>
    </recommendedName>
    <alternativeName>
        <fullName evidence="14">APS kinase</fullName>
    </alternativeName>
    <alternativeName>
        <fullName evidence="14">ATP adenosine-5'-phosphosulfate 3'-phosphotransferase</fullName>
    </alternativeName>
    <alternativeName>
        <fullName evidence="14">Adenosine-5'-phosphosulfate kinase</fullName>
    </alternativeName>
</protein>
<comment type="pathway">
    <text evidence="14">Sulfur metabolism; hydrogen sulfide biosynthesis; sulfite from sulfate: step 2/3.</text>
</comment>
<dbReference type="UniPathway" id="UPA00140">
    <property type="reaction ID" value="UER00205"/>
</dbReference>
<dbReference type="GO" id="GO:0070814">
    <property type="term" value="P:hydrogen sulfide biosynthetic process"/>
    <property type="evidence" value="ECO:0007669"/>
    <property type="project" value="UniProtKB-UniRule"/>
</dbReference>
<evidence type="ECO:0000256" key="7">
    <source>
        <dbReference type="ARBA" id="ARBA00022695"/>
    </source>
</evidence>
<keyword evidence="10" id="KW-0342">GTP-binding</keyword>
<dbReference type="GO" id="GO:0005525">
    <property type="term" value="F:GTP binding"/>
    <property type="evidence" value="ECO:0007669"/>
    <property type="project" value="UniProtKB-KW"/>
</dbReference>
<evidence type="ECO:0000256" key="6">
    <source>
        <dbReference type="ARBA" id="ARBA00022679"/>
    </source>
</evidence>
<dbReference type="InterPro" id="IPR002891">
    <property type="entry name" value="APS"/>
</dbReference>
<dbReference type="FunFam" id="3.40.50.300:FF:000119">
    <property type="entry name" value="Sulfate adenylyltransferase subunit 1"/>
    <property type="match status" value="1"/>
</dbReference>
<comment type="function">
    <text evidence="14">Catalyzes the synthesis of activated sulfate.</text>
</comment>
<evidence type="ECO:0000256" key="14">
    <source>
        <dbReference type="HAMAP-Rule" id="MF_00065"/>
    </source>
</evidence>
<dbReference type="GO" id="GO:0000103">
    <property type="term" value="P:sulfate assimilation"/>
    <property type="evidence" value="ECO:0007669"/>
    <property type="project" value="UniProtKB-UniRule"/>
</dbReference>
<dbReference type="InterPro" id="IPR000795">
    <property type="entry name" value="T_Tr_GTP-bd_dom"/>
</dbReference>
<dbReference type="Proteomes" id="UP000001596">
    <property type="component" value="Plasmid pAtS4b"/>
</dbReference>
<dbReference type="InterPro" id="IPR054696">
    <property type="entry name" value="GTP-eEF1A_C"/>
</dbReference>
<dbReference type="PROSITE" id="PS00301">
    <property type="entry name" value="G_TR_1"/>
    <property type="match status" value="1"/>
</dbReference>
<evidence type="ECO:0000256" key="9">
    <source>
        <dbReference type="ARBA" id="ARBA00022840"/>
    </source>
</evidence>
<dbReference type="InterPro" id="IPR050100">
    <property type="entry name" value="TRAFAC_GTPase_members"/>
</dbReference>
<evidence type="ECO:0000256" key="12">
    <source>
        <dbReference type="ARBA" id="ARBA00024872"/>
    </source>
</evidence>
<feature type="binding site" evidence="14">
    <location>
        <begin position="461"/>
        <end position="468"/>
    </location>
    <ligand>
        <name>ATP</name>
        <dbReference type="ChEBI" id="CHEBI:30616"/>
    </ligand>
</feature>
<keyword evidence="7" id="KW-0548">Nucleotidyltransferase</keyword>
<feature type="active site" description="Phosphoserine intermediate" evidence="14">
    <location>
        <position position="535"/>
    </location>
</feature>
<reference evidence="16 17" key="1">
    <citation type="journal article" date="2009" name="J. Bacteriol.">
        <title>Genome sequences of three Agrobacterium biovars help elucidate the evolution of multichromosome genomes in bacteria.</title>
        <authorList>
            <person name="Slater S.C."/>
            <person name="Goldman B.S."/>
            <person name="Goodner B."/>
            <person name="Setubal J.C."/>
            <person name="Farrand S.K."/>
            <person name="Nester E.W."/>
            <person name="Burr T.J."/>
            <person name="Banta L."/>
            <person name="Dickerman A.W."/>
            <person name="Paulsen I."/>
            <person name="Otten L."/>
            <person name="Suen G."/>
            <person name="Welch R."/>
            <person name="Almeida N.F."/>
            <person name="Arnold F."/>
            <person name="Burton O.T."/>
            <person name="Du Z."/>
            <person name="Ewing A."/>
            <person name="Godsy E."/>
            <person name="Heisel S."/>
            <person name="Houmiel K.L."/>
            <person name="Jhaveri J."/>
            <person name="Lu J."/>
            <person name="Miller N.M."/>
            <person name="Norton S."/>
            <person name="Chen Q."/>
            <person name="Phoolcharoen W."/>
            <person name="Ohlin V."/>
            <person name="Ondrusek D."/>
            <person name="Pride N."/>
            <person name="Stricklin S.L."/>
            <person name="Sun J."/>
            <person name="Wheeler C."/>
            <person name="Wilson L."/>
            <person name="Zhu H."/>
            <person name="Wood D.W."/>
        </authorList>
    </citation>
    <scope>NUCLEOTIDE SEQUENCE [LARGE SCALE GENOMIC DNA]</scope>
    <source>
        <strain evidence="17">S4 / ATCC BAA-846</strain>
        <plasmid evidence="16 17">pAtS4b</plasmid>
    </source>
</reference>
<dbReference type="Pfam" id="PF22594">
    <property type="entry name" value="GTP-eEF1A_C"/>
    <property type="match status" value="1"/>
</dbReference>
<dbReference type="SUPFAM" id="SSF50465">
    <property type="entry name" value="EF-Tu/eEF-1alpha/eIF2-gamma C-terminal domain"/>
    <property type="match status" value="1"/>
</dbReference>
<dbReference type="NCBIfam" id="NF004035">
    <property type="entry name" value="PRK05506.1"/>
    <property type="match status" value="1"/>
</dbReference>
<keyword evidence="16" id="KW-0614">Plasmid</keyword>
<evidence type="ECO:0000259" key="15">
    <source>
        <dbReference type="PROSITE" id="PS51722"/>
    </source>
</evidence>
<dbReference type="InterPro" id="IPR044139">
    <property type="entry name" value="CysN_NoDQ_III"/>
</dbReference>
<dbReference type="PRINTS" id="PR00315">
    <property type="entry name" value="ELONGATNFCT"/>
</dbReference>
<dbReference type="SUPFAM" id="SSF52540">
    <property type="entry name" value="P-loop containing nucleoside triphosphate hydrolases"/>
    <property type="match status" value="2"/>
</dbReference>
<dbReference type="KEGG" id="avi:Avi_9629"/>
<dbReference type="NCBIfam" id="TIGR00455">
    <property type="entry name" value="apsK"/>
    <property type="match status" value="1"/>
</dbReference>
<accession>B9K393</accession>
<comment type="similarity">
    <text evidence="3">In the C-terminal section; belongs to the APS kinase family.</text>
</comment>
<comment type="similarity">
    <text evidence="4">In the N-terminal section; belongs to the TRAFAC class translation factor GTPase superfamily. Classic translation factor GTPase family. CysN/NodQ subfamily.</text>
</comment>
<evidence type="ECO:0000256" key="3">
    <source>
        <dbReference type="ARBA" id="ARBA00005438"/>
    </source>
</evidence>
<dbReference type="InterPro" id="IPR031157">
    <property type="entry name" value="G_TR_CS"/>
</dbReference>
<evidence type="ECO:0000313" key="16">
    <source>
        <dbReference type="EMBL" id="ACM39341.1"/>
    </source>
</evidence>
<comment type="similarity">
    <text evidence="14">Belongs to the APS kinase family.</text>
</comment>
<evidence type="ECO:0000256" key="8">
    <source>
        <dbReference type="ARBA" id="ARBA00022741"/>
    </source>
</evidence>
<proteinExistence type="inferred from homology"/>
<dbReference type="PROSITE" id="PS51722">
    <property type="entry name" value="G_TR_2"/>
    <property type="match status" value="1"/>
</dbReference>
<evidence type="ECO:0000256" key="5">
    <source>
        <dbReference type="ARBA" id="ARBA00011760"/>
    </source>
</evidence>
<dbReference type="InterPro" id="IPR011779">
    <property type="entry name" value="SO4_adenylTrfase_lsu"/>
</dbReference>
<comment type="catalytic activity">
    <reaction evidence="1 14">
        <text>adenosine 5'-phosphosulfate + ATP = 3'-phosphoadenylyl sulfate + ADP + H(+)</text>
        <dbReference type="Rhea" id="RHEA:24152"/>
        <dbReference type="ChEBI" id="CHEBI:15378"/>
        <dbReference type="ChEBI" id="CHEBI:30616"/>
        <dbReference type="ChEBI" id="CHEBI:58243"/>
        <dbReference type="ChEBI" id="CHEBI:58339"/>
        <dbReference type="ChEBI" id="CHEBI:456216"/>
        <dbReference type="EC" id="2.7.1.25"/>
    </reaction>
</comment>
<dbReference type="HOGENOM" id="CLU_007265_5_2_5"/>
<keyword evidence="14" id="KW-0418">Kinase</keyword>
<keyword evidence="9 14" id="KW-0067">ATP-binding</keyword>
<name>B9K393_ALLAM</name>
<comment type="catalytic activity">
    <reaction evidence="13">
        <text>sulfate + ATP + H(+) = adenosine 5'-phosphosulfate + diphosphate</text>
        <dbReference type="Rhea" id="RHEA:18133"/>
        <dbReference type="ChEBI" id="CHEBI:15378"/>
        <dbReference type="ChEBI" id="CHEBI:16189"/>
        <dbReference type="ChEBI" id="CHEBI:30616"/>
        <dbReference type="ChEBI" id="CHEBI:33019"/>
        <dbReference type="ChEBI" id="CHEBI:58243"/>
        <dbReference type="EC" id="2.7.7.4"/>
    </reaction>
</comment>
<dbReference type="GO" id="GO:0003924">
    <property type="term" value="F:GTPase activity"/>
    <property type="evidence" value="ECO:0007669"/>
    <property type="project" value="InterPro"/>
</dbReference>
<keyword evidence="6 14" id="KW-0808">Transferase</keyword>